<reference evidence="1" key="1">
    <citation type="submission" date="2013-07" db="EMBL/GenBank/DDBJ databases">
        <title>The genome of Eucalyptus grandis.</title>
        <authorList>
            <person name="Schmutz J."/>
            <person name="Hayes R."/>
            <person name="Myburg A."/>
            <person name="Tuskan G."/>
            <person name="Grattapaglia D."/>
            <person name="Rokhsar D.S."/>
        </authorList>
    </citation>
    <scope>NUCLEOTIDE SEQUENCE</scope>
    <source>
        <tissue evidence="1">Leaf extractions</tissue>
    </source>
</reference>
<name>A0A059B4Y6_EUCGR</name>
<proteinExistence type="predicted"/>
<gene>
    <name evidence="1" type="ORF">EUGRSUZ_H03660</name>
</gene>
<sequence length="81" mass="9297">MQDLAGCEKVRSLMALSHHDVTNATRSFQYRVLDMQLTMKRRCSSVTSLSTTTPPFWTGSSELEFHRKLQRAYQPSHHLGT</sequence>
<dbReference type="AlphaFoldDB" id="A0A059B4Y6"/>
<organism evidence="1">
    <name type="scientific">Eucalyptus grandis</name>
    <name type="common">Flooded gum</name>
    <dbReference type="NCBI Taxonomy" id="71139"/>
    <lineage>
        <taxon>Eukaryota</taxon>
        <taxon>Viridiplantae</taxon>
        <taxon>Streptophyta</taxon>
        <taxon>Embryophyta</taxon>
        <taxon>Tracheophyta</taxon>
        <taxon>Spermatophyta</taxon>
        <taxon>Magnoliopsida</taxon>
        <taxon>eudicotyledons</taxon>
        <taxon>Gunneridae</taxon>
        <taxon>Pentapetalae</taxon>
        <taxon>rosids</taxon>
        <taxon>malvids</taxon>
        <taxon>Myrtales</taxon>
        <taxon>Myrtaceae</taxon>
        <taxon>Myrtoideae</taxon>
        <taxon>Eucalypteae</taxon>
        <taxon>Eucalyptus</taxon>
    </lineage>
</organism>
<evidence type="ECO:0000313" key="1">
    <source>
        <dbReference type="EMBL" id="KCW60926.1"/>
    </source>
</evidence>
<accession>A0A059B4Y6</accession>
<dbReference type="EMBL" id="KK198760">
    <property type="protein sequence ID" value="KCW60926.1"/>
    <property type="molecule type" value="Genomic_DNA"/>
</dbReference>
<protein>
    <submittedName>
        <fullName evidence="1">Uncharacterized protein</fullName>
    </submittedName>
</protein>
<dbReference type="Gramene" id="KCW60926">
    <property type="protein sequence ID" value="KCW60926"/>
    <property type="gene ID" value="EUGRSUZ_H03660"/>
</dbReference>
<dbReference type="InParanoid" id="A0A059B4Y6"/>